<reference evidence="2 3" key="2">
    <citation type="journal article" date="2013" name="IMA Fungus">
        <title>IMA Genome-F 1: Ceratocystis fimbriata: Draft nuclear genome sequence for the plant pathogen, Ceratocystis fimbriata.</title>
        <authorList>
            <person name="Wilken P.M."/>
            <person name="Steenkamp E.T."/>
            <person name="Wingfield M.J."/>
            <person name="de Beer Z.W."/>
            <person name="Wingfield B.D."/>
        </authorList>
    </citation>
    <scope>NUCLEOTIDE SEQUENCE [LARGE SCALE GENOMIC DNA]</scope>
    <source>
        <strain evidence="2 3">CBS 114723</strain>
    </source>
</reference>
<sequence length="68" mass="7476">MRVCDHEKGAAEAGAKEKDLGNGHDSGWAWGDVMWRGVTWGDLLQIYKVKIEEERLMESPAALGFAGT</sequence>
<evidence type="ECO:0000313" key="3">
    <source>
        <dbReference type="Proteomes" id="UP000222788"/>
    </source>
</evidence>
<dbReference type="Proteomes" id="UP000222788">
    <property type="component" value="Unassembled WGS sequence"/>
</dbReference>
<gene>
    <name evidence="2" type="ORF">CFIMG_004554RA</name>
</gene>
<comment type="caution">
    <text evidence="2">The sequence shown here is derived from an EMBL/GenBank/DDBJ whole genome shotgun (WGS) entry which is preliminary data.</text>
</comment>
<name>A0A2C5XBU8_9PEZI</name>
<protein>
    <submittedName>
        <fullName evidence="2">Uncharacterized protein</fullName>
    </submittedName>
</protein>
<evidence type="ECO:0000313" key="2">
    <source>
        <dbReference type="EMBL" id="PHH54656.1"/>
    </source>
</evidence>
<organism evidence="2 3">
    <name type="scientific">Ceratocystis fimbriata CBS 114723</name>
    <dbReference type="NCBI Taxonomy" id="1035309"/>
    <lineage>
        <taxon>Eukaryota</taxon>
        <taxon>Fungi</taxon>
        <taxon>Dikarya</taxon>
        <taxon>Ascomycota</taxon>
        <taxon>Pezizomycotina</taxon>
        <taxon>Sordariomycetes</taxon>
        <taxon>Hypocreomycetidae</taxon>
        <taxon>Microascales</taxon>
        <taxon>Ceratocystidaceae</taxon>
        <taxon>Ceratocystis</taxon>
    </lineage>
</organism>
<reference evidence="2 3" key="1">
    <citation type="journal article" date="2013" name="Fungal Biol.">
        <title>Analysis of microsatellite markers in the genome of the plant pathogen Ceratocystis fimbriata.</title>
        <authorList>
            <person name="Simpson M.C."/>
            <person name="Wilken P.M."/>
            <person name="Coetzee M.P."/>
            <person name="Wingfield M.J."/>
            <person name="Wingfield B.D."/>
        </authorList>
    </citation>
    <scope>NUCLEOTIDE SEQUENCE [LARGE SCALE GENOMIC DNA]</scope>
    <source>
        <strain evidence="2 3">CBS 114723</strain>
    </source>
</reference>
<feature type="compositionally biased region" description="Basic and acidic residues" evidence="1">
    <location>
        <begin position="1"/>
        <end position="22"/>
    </location>
</feature>
<proteinExistence type="predicted"/>
<dbReference type="AlphaFoldDB" id="A0A2C5XBU8"/>
<evidence type="ECO:0000256" key="1">
    <source>
        <dbReference type="SAM" id="MobiDB-lite"/>
    </source>
</evidence>
<feature type="region of interest" description="Disordered" evidence="1">
    <location>
        <begin position="1"/>
        <end position="24"/>
    </location>
</feature>
<keyword evidence="3" id="KW-1185">Reference proteome</keyword>
<accession>A0A2C5XBU8</accession>
<dbReference type="EMBL" id="APWK03000022">
    <property type="protein sequence ID" value="PHH54656.1"/>
    <property type="molecule type" value="Genomic_DNA"/>
</dbReference>